<evidence type="ECO:0000313" key="1">
    <source>
        <dbReference type="EMBL" id="KAG2233804.1"/>
    </source>
</evidence>
<sequence length="110" mass="12366">MLAIVSLLVEWPTKPAKYRRTVDKKPFIDKVGCIQLESSSEDINCNFSFSATDNGIILGWPLTAKKKPGKSEKGDNVGQIATQIERNLSEINFSKSITMRETERAYMVQI</sequence>
<dbReference type="Proteomes" id="UP000613177">
    <property type="component" value="Unassembled WGS sequence"/>
</dbReference>
<dbReference type="AlphaFoldDB" id="A0A8H7SNF4"/>
<reference evidence="1" key="1">
    <citation type="submission" date="2021-01" db="EMBL/GenBank/DDBJ databases">
        <title>Metabolic potential, ecology and presence of endohyphal bacteria is reflected in genomic diversity of Mucoromycotina.</title>
        <authorList>
            <person name="Muszewska A."/>
            <person name="Okrasinska A."/>
            <person name="Steczkiewicz K."/>
            <person name="Drgas O."/>
            <person name="Orlowska M."/>
            <person name="Perlinska-Lenart U."/>
            <person name="Aleksandrzak-Piekarczyk T."/>
            <person name="Szatraj K."/>
            <person name="Zielenkiewicz U."/>
            <person name="Pilsyk S."/>
            <person name="Malc E."/>
            <person name="Mieczkowski P."/>
            <person name="Kruszewska J.S."/>
            <person name="Biernat P."/>
            <person name="Pawlowska J."/>
        </authorList>
    </citation>
    <scope>NUCLEOTIDE SEQUENCE</scope>
    <source>
        <strain evidence="1">WA0000018081</strain>
    </source>
</reference>
<accession>A0A8H7SNF4</accession>
<evidence type="ECO:0000313" key="2">
    <source>
        <dbReference type="Proteomes" id="UP000613177"/>
    </source>
</evidence>
<feature type="non-terminal residue" evidence="1">
    <location>
        <position position="1"/>
    </location>
</feature>
<organism evidence="1 2">
    <name type="scientific">Thamnidium elegans</name>
    <dbReference type="NCBI Taxonomy" id="101142"/>
    <lineage>
        <taxon>Eukaryota</taxon>
        <taxon>Fungi</taxon>
        <taxon>Fungi incertae sedis</taxon>
        <taxon>Mucoromycota</taxon>
        <taxon>Mucoromycotina</taxon>
        <taxon>Mucoromycetes</taxon>
        <taxon>Mucorales</taxon>
        <taxon>Mucorineae</taxon>
        <taxon>Mucoraceae</taxon>
        <taxon>Thamnidium</taxon>
    </lineage>
</organism>
<keyword evidence="2" id="KW-1185">Reference proteome</keyword>
<proteinExistence type="predicted"/>
<comment type="caution">
    <text evidence="1">The sequence shown here is derived from an EMBL/GenBank/DDBJ whole genome shotgun (WGS) entry which is preliminary data.</text>
</comment>
<name>A0A8H7SNF4_9FUNG</name>
<gene>
    <name evidence="1" type="ORF">INT48_005957</name>
</gene>
<protein>
    <submittedName>
        <fullName evidence="1">Uncharacterized protein</fullName>
    </submittedName>
</protein>
<dbReference type="EMBL" id="JAEPRE010000069">
    <property type="protein sequence ID" value="KAG2233804.1"/>
    <property type="molecule type" value="Genomic_DNA"/>
</dbReference>